<dbReference type="Pfam" id="PF01042">
    <property type="entry name" value="Ribonuc_L-PSP"/>
    <property type="match status" value="1"/>
</dbReference>
<dbReference type="FunFam" id="3.30.1330.40:FF:000001">
    <property type="entry name" value="L-PSP family endoribonuclease"/>
    <property type="match status" value="1"/>
</dbReference>
<evidence type="ECO:0000313" key="3">
    <source>
        <dbReference type="Proteomes" id="UP000215559"/>
    </source>
</evidence>
<dbReference type="EMBL" id="NOZP01000178">
    <property type="protein sequence ID" value="OYD14147.1"/>
    <property type="molecule type" value="Genomic_DNA"/>
</dbReference>
<evidence type="ECO:0000313" key="2">
    <source>
        <dbReference type="EMBL" id="OYD14147.1"/>
    </source>
</evidence>
<evidence type="ECO:0000256" key="1">
    <source>
        <dbReference type="ARBA" id="ARBA00010552"/>
    </source>
</evidence>
<protein>
    <submittedName>
        <fullName evidence="2">Reactive intermediate/imine deaminase</fullName>
    </submittedName>
</protein>
<dbReference type="GO" id="GO:0005829">
    <property type="term" value="C:cytosol"/>
    <property type="evidence" value="ECO:0007669"/>
    <property type="project" value="TreeGrafter"/>
</dbReference>
<organism evidence="2 3">
    <name type="scientific">candidate division WOR-3 bacterium JGI_Cruoil_03_51_56</name>
    <dbReference type="NCBI Taxonomy" id="1973747"/>
    <lineage>
        <taxon>Bacteria</taxon>
        <taxon>Bacteria division WOR-3</taxon>
    </lineage>
</organism>
<dbReference type="CDD" id="cd00448">
    <property type="entry name" value="YjgF_YER057c_UK114_family"/>
    <property type="match status" value="1"/>
</dbReference>
<dbReference type="PANTHER" id="PTHR11803">
    <property type="entry name" value="2-IMINOBUTANOATE/2-IMINOPROPANOATE DEAMINASE RIDA"/>
    <property type="match status" value="1"/>
</dbReference>
<dbReference type="Proteomes" id="UP000215559">
    <property type="component" value="Unassembled WGS sequence"/>
</dbReference>
<dbReference type="PANTHER" id="PTHR11803:SF39">
    <property type="entry name" value="2-IMINOBUTANOATE_2-IMINOPROPANOATE DEAMINASE"/>
    <property type="match status" value="1"/>
</dbReference>
<dbReference type="InterPro" id="IPR006056">
    <property type="entry name" value="RidA"/>
</dbReference>
<dbReference type="AlphaFoldDB" id="A0A235BR02"/>
<comment type="caution">
    <text evidence="2">The sequence shown here is derived from an EMBL/GenBank/DDBJ whole genome shotgun (WGS) entry which is preliminary data.</text>
</comment>
<dbReference type="SUPFAM" id="SSF55298">
    <property type="entry name" value="YjgF-like"/>
    <property type="match status" value="1"/>
</dbReference>
<dbReference type="Gene3D" id="3.30.1330.40">
    <property type="entry name" value="RutC-like"/>
    <property type="match status" value="1"/>
</dbReference>
<dbReference type="GO" id="GO:0019239">
    <property type="term" value="F:deaminase activity"/>
    <property type="evidence" value="ECO:0007669"/>
    <property type="project" value="TreeGrafter"/>
</dbReference>
<dbReference type="InterPro" id="IPR019897">
    <property type="entry name" value="RidA_CS"/>
</dbReference>
<name>A0A235BR02_UNCW3</name>
<gene>
    <name evidence="2" type="ORF">CH330_09315</name>
</gene>
<dbReference type="NCBIfam" id="TIGR00004">
    <property type="entry name" value="Rid family detoxifying hydrolase"/>
    <property type="match status" value="1"/>
</dbReference>
<dbReference type="InterPro" id="IPR006175">
    <property type="entry name" value="YjgF/YER057c/UK114"/>
</dbReference>
<comment type="similarity">
    <text evidence="1">Belongs to the RutC family.</text>
</comment>
<reference evidence="2 3" key="1">
    <citation type="submission" date="2017-07" db="EMBL/GenBank/DDBJ databases">
        <title>Recovery of genomes from metagenomes via a dereplication, aggregation, and scoring strategy.</title>
        <authorList>
            <person name="Sieber C.M."/>
            <person name="Probst A.J."/>
            <person name="Sharrar A."/>
            <person name="Thomas B.C."/>
            <person name="Hess M."/>
            <person name="Tringe S.G."/>
            <person name="Banfield J.F."/>
        </authorList>
    </citation>
    <scope>NUCLEOTIDE SEQUENCE [LARGE SCALE GENOMIC DNA]</scope>
    <source>
        <strain evidence="2">JGI_Cruoil_03_51_56</strain>
    </source>
</reference>
<dbReference type="PROSITE" id="PS01094">
    <property type="entry name" value="UPF0076"/>
    <property type="match status" value="1"/>
</dbReference>
<accession>A0A235BR02</accession>
<dbReference type="InterPro" id="IPR035959">
    <property type="entry name" value="RutC-like_sf"/>
</dbReference>
<sequence length="124" mass="13656">MERIVTEKAPKPIGPYSQAIKFGNLVFTSGQIGIDPNTGKITEGEIEQEAEQVFCNLARVLEAAGTRFQNAVKVTVFMTDLSNFPRVNRVYARYFKEPFPARSCFQVAALPAGARIEIEIVAGC</sequence>
<proteinExistence type="inferred from homology"/>